<protein>
    <submittedName>
        <fullName evidence="3">Uncharacterized protein LOC100578020</fullName>
    </submittedName>
</protein>
<evidence type="ECO:0000313" key="1">
    <source>
        <dbReference type="EnsemblMetazoa" id="XP_006572214"/>
    </source>
</evidence>
<evidence type="ECO:0000313" key="2">
    <source>
        <dbReference type="Proteomes" id="UP000005203"/>
    </source>
</evidence>
<organism evidence="2 3">
    <name type="scientific">Apis mellifera</name>
    <name type="common">Honeybee</name>
    <dbReference type="NCBI Taxonomy" id="7460"/>
    <lineage>
        <taxon>Eukaryota</taxon>
        <taxon>Metazoa</taxon>
        <taxon>Ecdysozoa</taxon>
        <taxon>Arthropoda</taxon>
        <taxon>Hexapoda</taxon>
        <taxon>Insecta</taxon>
        <taxon>Pterygota</taxon>
        <taxon>Neoptera</taxon>
        <taxon>Endopterygota</taxon>
        <taxon>Hymenoptera</taxon>
        <taxon>Apocrita</taxon>
        <taxon>Aculeata</taxon>
        <taxon>Apoidea</taxon>
        <taxon>Anthophila</taxon>
        <taxon>Apidae</taxon>
        <taxon>Apis</taxon>
    </lineage>
</organism>
<dbReference type="PANTHER" id="PTHR28653">
    <property type="match status" value="1"/>
</dbReference>
<accession>A0A8B6ZAE3</accession>
<dbReference type="GeneID" id="100578020"/>
<dbReference type="GO" id="GO:0097196">
    <property type="term" value="C:Shu complex"/>
    <property type="evidence" value="ECO:0007669"/>
    <property type="project" value="TreeGrafter"/>
</dbReference>
<dbReference type="KEGG" id="ame:100578020"/>
<name>A0A7M7H1C1_APIME</name>
<dbReference type="EnsemblMetazoa" id="XM_006572151">
    <property type="protein sequence ID" value="XP_006572214"/>
    <property type="gene ID" value="LOC100578020"/>
</dbReference>
<dbReference type="PANTHER" id="PTHR28653:SF1">
    <property type="entry name" value="ATPASE SWSAP1"/>
    <property type="match status" value="1"/>
</dbReference>
<dbReference type="GO" id="GO:0000724">
    <property type="term" value="P:double-strand break repair via homologous recombination"/>
    <property type="evidence" value="ECO:0007669"/>
    <property type="project" value="TreeGrafter"/>
</dbReference>
<reference evidence="3" key="2">
    <citation type="submission" date="2025-04" db="UniProtKB">
        <authorList>
            <consortium name="RefSeq"/>
        </authorList>
    </citation>
    <scope>IDENTIFICATION</scope>
    <source>
        <strain evidence="3">DH4</strain>
        <tissue evidence="3">Whole body</tissue>
    </source>
</reference>
<accession>A0A7M7H1C1</accession>
<proteinExistence type="predicted"/>
<dbReference type="OrthoDB" id="67296at2759"/>
<accession>A0A8U0YHM5</accession>
<dbReference type="AlphaFoldDB" id="A0A7M7H1C1"/>
<evidence type="ECO:0000313" key="3">
    <source>
        <dbReference type="RefSeq" id="XP_006572214.2"/>
    </source>
</evidence>
<reference evidence="1" key="1">
    <citation type="submission" date="2021-01" db="UniProtKB">
        <authorList>
            <consortium name="EnsemblMetazoa"/>
        </authorList>
    </citation>
    <scope>IDENTIFICATION</scope>
    <source>
        <strain evidence="1">DH4</strain>
    </source>
</reference>
<dbReference type="RefSeq" id="XP_006572214.2">
    <property type="nucleotide sequence ID" value="XM_006572151.3"/>
</dbReference>
<keyword evidence="2" id="KW-1185">Reference proteome</keyword>
<dbReference type="Proteomes" id="UP000005203">
    <property type="component" value="Linkage group LG7"/>
</dbReference>
<sequence length="217" mass="25580">MFSSKNNVKSTLFCGPQELNKSFMFETAIYWAEEGRRVVYITPTPLERLPAICHDRCNPAPAAFKLMRFMYLENYESFIERMIELHTFASLPSVLLIDDFDAYINDYKESEISQDLHIARICSLIFDTMNSCARILKINVYICAWSFSGMNDICTYTIYFVNVWNVTNEEESNTIFLQKYLQKTFTEQCPSYRYCKLEDGTRVLKQILYESMIFDRN</sequence>
<dbReference type="GO" id="GO:0003697">
    <property type="term" value="F:single-stranded DNA binding"/>
    <property type="evidence" value="ECO:0007669"/>
    <property type="project" value="TreeGrafter"/>
</dbReference>
<gene>
    <name evidence="3" type="primary">LOC100578020</name>
</gene>